<reference evidence="2" key="1">
    <citation type="journal article" date="2014" name="Int. J. Syst. Evol. Microbiol.">
        <title>Complete genome sequence of Corynebacterium casei LMG S-19264T (=DSM 44701T), isolated from a smear-ripened cheese.</title>
        <authorList>
            <consortium name="US DOE Joint Genome Institute (JGI-PGF)"/>
            <person name="Walter F."/>
            <person name="Albersmeier A."/>
            <person name="Kalinowski J."/>
            <person name="Ruckert C."/>
        </authorList>
    </citation>
    <scope>NUCLEOTIDE SEQUENCE</scope>
    <source>
        <strain evidence="2">JCM 19831</strain>
    </source>
</reference>
<evidence type="ECO:0000313" key="2">
    <source>
        <dbReference type="EMBL" id="GGM23417.1"/>
    </source>
</evidence>
<comment type="caution">
    <text evidence="2">The sequence shown here is derived from an EMBL/GenBank/DDBJ whole genome shotgun (WGS) entry which is preliminary data.</text>
</comment>
<keyword evidence="3" id="KW-1185">Reference proteome</keyword>
<dbReference type="Proteomes" id="UP000642070">
    <property type="component" value="Unassembled WGS sequence"/>
</dbReference>
<dbReference type="AlphaFoldDB" id="A0A917THS0"/>
<name>A0A917THS0_9ACTN</name>
<organism evidence="2 3">
    <name type="scientific">Dactylosporangium sucinum</name>
    <dbReference type="NCBI Taxonomy" id="1424081"/>
    <lineage>
        <taxon>Bacteria</taxon>
        <taxon>Bacillati</taxon>
        <taxon>Actinomycetota</taxon>
        <taxon>Actinomycetes</taxon>
        <taxon>Micromonosporales</taxon>
        <taxon>Micromonosporaceae</taxon>
        <taxon>Dactylosporangium</taxon>
    </lineage>
</organism>
<evidence type="ECO:0000313" key="3">
    <source>
        <dbReference type="Proteomes" id="UP000642070"/>
    </source>
</evidence>
<evidence type="ECO:0000256" key="1">
    <source>
        <dbReference type="SAM" id="MobiDB-lite"/>
    </source>
</evidence>
<accession>A0A917THS0</accession>
<feature type="compositionally biased region" description="Basic and acidic residues" evidence="1">
    <location>
        <begin position="1"/>
        <end position="11"/>
    </location>
</feature>
<dbReference type="EMBL" id="BMPI01000010">
    <property type="protein sequence ID" value="GGM23417.1"/>
    <property type="molecule type" value="Genomic_DNA"/>
</dbReference>
<proteinExistence type="predicted"/>
<gene>
    <name evidence="2" type="ORF">GCM10007977_025770</name>
</gene>
<feature type="region of interest" description="Disordered" evidence="1">
    <location>
        <begin position="1"/>
        <end position="23"/>
    </location>
</feature>
<reference evidence="2" key="2">
    <citation type="submission" date="2020-09" db="EMBL/GenBank/DDBJ databases">
        <authorList>
            <person name="Sun Q."/>
            <person name="Ohkuma M."/>
        </authorList>
    </citation>
    <scope>NUCLEOTIDE SEQUENCE</scope>
    <source>
        <strain evidence="2">JCM 19831</strain>
    </source>
</reference>
<sequence length="60" mass="6274">MLFAGHDDALDHGPPGRADRGEWDRKPVAECLAREVVGAAAAVAALARPSLGIKYHGPGR</sequence>
<protein>
    <submittedName>
        <fullName evidence="2">Uncharacterized protein</fullName>
    </submittedName>
</protein>